<dbReference type="EMBL" id="GBHO01031561">
    <property type="protein sequence ID" value="JAG12043.1"/>
    <property type="molecule type" value="Transcribed_RNA"/>
</dbReference>
<accession>A0A0A9WZV9</accession>
<protein>
    <submittedName>
        <fullName evidence="1">5-methylthioadenosine/S-adenosylhomocysteine deaminase</fullName>
    </submittedName>
</protein>
<sequence>MVYKMVSNWRKMVVSDGLSATTHTTDTGNTDTAVGVENAAMELQQQRDGRTVNTKAIDFAVQSIVKRTERRVDTATLEVWEIVIAALSFLERVQSSDRVDGVGGAASNATILNPVDTIHPPSSIAAGDAVANSTHSLLHQDTL</sequence>
<evidence type="ECO:0000313" key="1">
    <source>
        <dbReference type="EMBL" id="JAG12043.1"/>
    </source>
</evidence>
<name>A0A0A9WZV9_LYGHE</name>
<feature type="non-terminal residue" evidence="1">
    <location>
        <position position="143"/>
    </location>
</feature>
<proteinExistence type="predicted"/>
<dbReference type="AlphaFoldDB" id="A0A0A9WZV9"/>
<reference evidence="1" key="2">
    <citation type="submission" date="2014-07" db="EMBL/GenBank/DDBJ databases">
        <authorList>
            <person name="Hull J."/>
        </authorList>
    </citation>
    <scope>NUCLEOTIDE SEQUENCE</scope>
</reference>
<organism evidence="1">
    <name type="scientific">Lygus hesperus</name>
    <name type="common">Western plant bug</name>
    <dbReference type="NCBI Taxonomy" id="30085"/>
    <lineage>
        <taxon>Eukaryota</taxon>
        <taxon>Metazoa</taxon>
        <taxon>Ecdysozoa</taxon>
        <taxon>Arthropoda</taxon>
        <taxon>Hexapoda</taxon>
        <taxon>Insecta</taxon>
        <taxon>Pterygota</taxon>
        <taxon>Neoptera</taxon>
        <taxon>Paraneoptera</taxon>
        <taxon>Hemiptera</taxon>
        <taxon>Heteroptera</taxon>
        <taxon>Panheteroptera</taxon>
        <taxon>Cimicomorpha</taxon>
        <taxon>Miridae</taxon>
        <taxon>Mirini</taxon>
        <taxon>Lygus</taxon>
    </lineage>
</organism>
<reference evidence="1" key="1">
    <citation type="journal article" date="2014" name="PLoS ONE">
        <title>Transcriptome-Based Identification of ABC Transporters in the Western Tarnished Plant Bug Lygus hesperus.</title>
        <authorList>
            <person name="Hull J.J."/>
            <person name="Chaney K."/>
            <person name="Geib S.M."/>
            <person name="Fabrick J.A."/>
            <person name="Brent C.S."/>
            <person name="Walsh D."/>
            <person name="Lavine L.C."/>
        </authorList>
    </citation>
    <scope>NUCLEOTIDE SEQUENCE</scope>
</reference>
<gene>
    <name evidence="1" type="primary">mtaD_0</name>
    <name evidence="1" type="ORF">CM83_103834</name>
</gene>